<accession>A0ABQ2FRP5</accession>
<proteinExistence type="predicted"/>
<evidence type="ECO:0000256" key="1">
    <source>
        <dbReference type="SAM" id="MobiDB-lite"/>
    </source>
</evidence>
<evidence type="ECO:0000313" key="2">
    <source>
        <dbReference type="EMBL" id="GGL20294.1"/>
    </source>
</evidence>
<feature type="region of interest" description="Disordered" evidence="1">
    <location>
        <begin position="28"/>
        <end position="57"/>
    </location>
</feature>
<dbReference type="EMBL" id="BMPE01000038">
    <property type="protein sequence ID" value="GGL20294.1"/>
    <property type="molecule type" value="Genomic_DNA"/>
</dbReference>
<name>A0ABQ2FRP5_9DEIO</name>
<evidence type="ECO:0000313" key="3">
    <source>
        <dbReference type="Proteomes" id="UP000604341"/>
    </source>
</evidence>
<protein>
    <submittedName>
        <fullName evidence="2">Uncharacterized protein</fullName>
    </submittedName>
</protein>
<comment type="caution">
    <text evidence="2">The sequence shown here is derived from an EMBL/GenBank/DDBJ whole genome shotgun (WGS) entry which is preliminary data.</text>
</comment>
<gene>
    <name evidence="2" type="ORF">GCM10010844_43970</name>
</gene>
<dbReference type="Proteomes" id="UP000604341">
    <property type="component" value="Unassembled WGS sequence"/>
</dbReference>
<keyword evidence="3" id="KW-1185">Reference proteome</keyword>
<reference evidence="3" key="1">
    <citation type="journal article" date="2019" name="Int. J. Syst. Evol. Microbiol.">
        <title>The Global Catalogue of Microorganisms (GCM) 10K type strain sequencing project: providing services to taxonomists for standard genome sequencing and annotation.</title>
        <authorList>
            <consortium name="The Broad Institute Genomics Platform"/>
            <consortium name="The Broad Institute Genome Sequencing Center for Infectious Disease"/>
            <person name="Wu L."/>
            <person name="Ma J."/>
        </authorList>
    </citation>
    <scope>NUCLEOTIDE SEQUENCE [LARGE SCALE GENOMIC DNA]</scope>
    <source>
        <strain evidence="3">JCM 19173</strain>
    </source>
</reference>
<organism evidence="2 3">
    <name type="scientific">Deinococcus radiotolerans</name>
    <dbReference type="NCBI Taxonomy" id="1309407"/>
    <lineage>
        <taxon>Bacteria</taxon>
        <taxon>Thermotogati</taxon>
        <taxon>Deinococcota</taxon>
        <taxon>Deinococci</taxon>
        <taxon>Deinococcales</taxon>
        <taxon>Deinococcaceae</taxon>
        <taxon>Deinococcus</taxon>
    </lineage>
</organism>
<sequence length="82" mass="8567">MTDDEIAAVELVLFIPSAQEQAVIQPQRATADRGIGGDGAYGQDEPAAQSKGSRSARLLVGGGPIGITIRAQGRMRMLKKSS</sequence>